<dbReference type="PANTHER" id="PTHR48471">
    <property type="entry name" value="DDE TNP4 DOMAIN-CONTAINING PROTEIN"/>
    <property type="match status" value="1"/>
</dbReference>
<sequence>MLAATSFAVTAAEISREARSDRRSLHRAYLTRPELMSDPRVASPWQSLYASRSDRAFIATMGLDVSTFDLILDNGFAERWNTRRIPRLDSDHPRGTAAPRLSLRSLDTAGGLGLVLHYYNSTMVETNLCQIFALVPSTITCYIDFAIVILLETLRGLPEATIHWLKGEEFQECNDIVIVRHPHLTGAFGTMDGLNLPVQTSVDEDIENATYNGWLHEHFVSLVIAFAATGEIIACQLNAPGSWHDARIARPIYDKLETATPDGYYLVTDTAFPRGTDRIKGKIRALQKSNERWPRDPAAKQAAKALDNELVSFRQSAEWGMRAIQGSFGRLRIPLPIRNNHRRSNLLESCLRLHQLRTRRVGINQIHSVYVQVWTEDEEQRRIFADFENMFFRDQKRADRISKFYFEERDDK</sequence>
<dbReference type="Pfam" id="PF13359">
    <property type="entry name" value="DDE_Tnp_4"/>
    <property type="match status" value="1"/>
</dbReference>
<evidence type="ECO:0000313" key="5">
    <source>
        <dbReference type="Proteomes" id="UP000054144"/>
    </source>
</evidence>
<reference evidence="4 5" key="1">
    <citation type="journal article" date="2015" name="Fungal Genet. Biol.">
        <title>Evolution of novel wood decay mechanisms in Agaricales revealed by the genome sequences of Fistulina hepatica and Cylindrobasidium torrendii.</title>
        <authorList>
            <person name="Floudas D."/>
            <person name="Held B.W."/>
            <person name="Riley R."/>
            <person name="Nagy L.G."/>
            <person name="Koehler G."/>
            <person name="Ransdell A.S."/>
            <person name="Younus H."/>
            <person name="Chow J."/>
            <person name="Chiniquy J."/>
            <person name="Lipzen A."/>
            <person name="Tritt A."/>
            <person name="Sun H."/>
            <person name="Haridas S."/>
            <person name="LaButti K."/>
            <person name="Ohm R.A."/>
            <person name="Kues U."/>
            <person name="Blanchette R.A."/>
            <person name="Grigoriev I.V."/>
            <person name="Minto R.E."/>
            <person name="Hibbett D.S."/>
        </authorList>
    </citation>
    <scope>NUCLEOTIDE SEQUENCE [LARGE SCALE GENOMIC DNA]</scope>
    <source>
        <strain evidence="4 5">ATCC 64428</strain>
    </source>
</reference>
<dbReference type="PANTHER" id="PTHR48471:SF1">
    <property type="entry name" value="DDE TNP4 DOMAIN-CONTAINING PROTEIN"/>
    <property type="match status" value="1"/>
</dbReference>
<feature type="domain" description="DDE Tnp4" evidence="3">
    <location>
        <begin position="191"/>
        <end position="355"/>
    </location>
</feature>
<keyword evidence="5" id="KW-1185">Reference proteome</keyword>
<comment type="cofactor">
    <cofactor evidence="1">
        <name>a divalent metal cation</name>
        <dbReference type="ChEBI" id="CHEBI:60240"/>
    </cofactor>
</comment>
<protein>
    <recommendedName>
        <fullName evidence="3">DDE Tnp4 domain-containing protein</fullName>
    </recommendedName>
</protein>
<evidence type="ECO:0000259" key="3">
    <source>
        <dbReference type="Pfam" id="PF13359"/>
    </source>
</evidence>
<dbReference type="AlphaFoldDB" id="A0A0D7ACL1"/>
<dbReference type="EMBL" id="KN881836">
    <property type="protein sequence ID" value="KIY48375.1"/>
    <property type="molecule type" value="Genomic_DNA"/>
</dbReference>
<gene>
    <name evidence="4" type="ORF">FISHEDRAFT_65761</name>
</gene>
<dbReference type="OrthoDB" id="78198at2759"/>
<dbReference type="GO" id="GO:0046872">
    <property type="term" value="F:metal ion binding"/>
    <property type="evidence" value="ECO:0007669"/>
    <property type="project" value="UniProtKB-KW"/>
</dbReference>
<name>A0A0D7ACL1_9AGAR</name>
<evidence type="ECO:0000256" key="2">
    <source>
        <dbReference type="ARBA" id="ARBA00022723"/>
    </source>
</evidence>
<evidence type="ECO:0000313" key="4">
    <source>
        <dbReference type="EMBL" id="KIY48375.1"/>
    </source>
</evidence>
<organism evidence="4 5">
    <name type="scientific">Fistulina hepatica ATCC 64428</name>
    <dbReference type="NCBI Taxonomy" id="1128425"/>
    <lineage>
        <taxon>Eukaryota</taxon>
        <taxon>Fungi</taxon>
        <taxon>Dikarya</taxon>
        <taxon>Basidiomycota</taxon>
        <taxon>Agaricomycotina</taxon>
        <taxon>Agaricomycetes</taxon>
        <taxon>Agaricomycetidae</taxon>
        <taxon>Agaricales</taxon>
        <taxon>Fistulinaceae</taxon>
        <taxon>Fistulina</taxon>
    </lineage>
</organism>
<dbReference type="InterPro" id="IPR027806">
    <property type="entry name" value="HARBI1_dom"/>
</dbReference>
<accession>A0A0D7ACL1</accession>
<keyword evidence="2" id="KW-0479">Metal-binding</keyword>
<dbReference type="Proteomes" id="UP000054144">
    <property type="component" value="Unassembled WGS sequence"/>
</dbReference>
<evidence type="ECO:0000256" key="1">
    <source>
        <dbReference type="ARBA" id="ARBA00001968"/>
    </source>
</evidence>
<proteinExistence type="predicted"/>